<keyword evidence="4" id="KW-1185">Reference proteome</keyword>
<keyword evidence="2" id="KW-1133">Transmembrane helix</keyword>
<proteinExistence type="predicted"/>
<dbReference type="PANTHER" id="PTHR36887">
    <property type="entry name" value="OS01G0532300 PROTEIN"/>
    <property type="match status" value="1"/>
</dbReference>
<evidence type="ECO:0008006" key="5">
    <source>
        <dbReference type="Google" id="ProtNLM"/>
    </source>
</evidence>
<evidence type="ECO:0000313" key="3">
    <source>
        <dbReference type="EMBL" id="KGN56109.1"/>
    </source>
</evidence>
<keyword evidence="2" id="KW-0812">Transmembrane</keyword>
<protein>
    <recommendedName>
        <fullName evidence="5">DUF4408 domain-containing protein</fullName>
    </recommendedName>
</protein>
<keyword evidence="2" id="KW-0472">Membrane</keyword>
<organism evidence="3 4">
    <name type="scientific">Cucumis sativus</name>
    <name type="common">Cucumber</name>
    <dbReference type="NCBI Taxonomy" id="3659"/>
    <lineage>
        <taxon>Eukaryota</taxon>
        <taxon>Viridiplantae</taxon>
        <taxon>Streptophyta</taxon>
        <taxon>Embryophyta</taxon>
        <taxon>Tracheophyta</taxon>
        <taxon>Spermatophyta</taxon>
        <taxon>Magnoliopsida</taxon>
        <taxon>eudicotyledons</taxon>
        <taxon>Gunneridae</taxon>
        <taxon>Pentapetalae</taxon>
        <taxon>rosids</taxon>
        <taxon>fabids</taxon>
        <taxon>Cucurbitales</taxon>
        <taxon>Cucurbitaceae</taxon>
        <taxon>Benincaseae</taxon>
        <taxon>Cucumis</taxon>
    </lineage>
</organism>
<dbReference type="EMBL" id="CM002924">
    <property type="protein sequence ID" value="KGN56109.1"/>
    <property type="molecule type" value="Genomic_DNA"/>
</dbReference>
<dbReference type="Gramene" id="KGN56109">
    <property type="protein sequence ID" value="KGN56109"/>
    <property type="gene ID" value="Csa_3G074480"/>
</dbReference>
<reference evidence="3 4" key="2">
    <citation type="journal article" date="2009" name="PLoS ONE">
        <title>An integrated genetic and cytogenetic map of the cucumber genome.</title>
        <authorList>
            <person name="Ren Y."/>
            <person name="Zhang Z."/>
            <person name="Liu J."/>
            <person name="Staub J.E."/>
            <person name="Han Y."/>
            <person name="Cheng Z."/>
            <person name="Li X."/>
            <person name="Lu J."/>
            <person name="Miao H."/>
            <person name="Kang H."/>
            <person name="Xie B."/>
            <person name="Gu X."/>
            <person name="Wang X."/>
            <person name="Du Y."/>
            <person name="Jin W."/>
            <person name="Huang S."/>
        </authorList>
    </citation>
    <scope>NUCLEOTIDE SEQUENCE [LARGE SCALE GENOMIC DNA]</scope>
    <source>
        <strain evidence="4">cv. 9930</strain>
    </source>
</reference>
<name>A0A0A0L509_CUCSA</name>
<reference evidence="3 4" key="4">
    <citation type="journal article" date="2011" name="BMC Genomics">
        <title>RNA-Seq improves annotation of protein-coding genes in the cucumber genome.</title>
        <authorList>
            <person name="Li Z."/>
            <person name="Zhang Z."/>
            <person name="Yan P."/>
            <person name="Huang S."/>
            <person name="Fei Z."/>
            <person name="Lin K."/>
        </authorList>
    </citation>
    <scope>NUCLEOTIDE SEQUENCE [LARGE SCALE GENOMIC DNA]</scope>
    <source>
        <strain evidence="4">cv. 9930</strain>
    </source>
</reference>
<dbReference type="OMA" id="HGFYQKA"/>
<feature type="compositionally biased region" description="Polar residues" evidence="1">
    <location>
        <begin position="66"/>
        <end position="82"/>
    </location>
</feature>
<feature type="region of interest" description="Disordered" evidence="1">
    <location>
        <begin position="57"/>
        <end position="82"/>
    </location>
</feature>
<reference evidence="3 4" key="3">
    <citation type="journal article" date="2010" name="BMC Genomics">
        <title>Transcriptome sequencing and comparative analysis of cucumber flowers with different sex types.</title>
        <authorList>
            <person name="Guo S."/>
            <person name="Zheng Y."/>
            <person name="Joung J.G."/>
            <person name="Liu S."/>
            <person name="Zhang Z."/>
            <person name="Crasta O.R."/>
            <person name="Sobral B.W."/>
            <person name="Xu Y."/>
            <person name="Huang S."/>
            <person name="Fei Z."/>
        </authorList>
    </citation>
    <scope>NUCLEOTIDE SEQUENCE [LARGE SCALE GENOMIC DNA]</scope>
    <source>
        <strain evidence="4">cv. 9930</strain>
    </source>
</reference>
<dbReference type="Pfam" id="PF05553">
    <property type="entry name" value="DUF761"/>
    <property type="match status" value="1"/>
</dbReference>
<dbReference type="AlphaFoldDB" id="A0A0A0L509"/>
<sequence>MMNKFKKSEIVVLLSLTILLVITPLLSSSLRPTYLYFIFNLLIIALGVQAGLLNDPPPDHQDKTNKLSLTSPETVASSTETSALKKHRALEKAHSDKISSGNVKMESLKKCPSASSIFYIGEGDSEAEETTGTIEDGEEEVVVGGGGNNNGQELFAQAETFIGNFYKQLKMQKEESWKNIHGFYQKRF</sequence>
<dbReference type="Proteomes" id="UP000029981">
    <property type="component" value="Chromosome 3"/>
</dbReference>
<dbReference type="PANTHER" id="PTHR36887:SF1">
    <property type="entry name" value="OS01G0532300 PROTEIN"/>
    <property type="match status" value="1"/>
</dbReference>
<accession>A0A0A0L509</accession>
<dbReference type="InterPro" id="IPR008480">
    <property type="entry name" value="DUF761_pln"/>
</dbReference>
<evidence type="ECO:0000313" key="4">
    <source>
        <dbReference type="Proteomes" id="UP000029981"/>
    </source>
</evidence>
<evidence type="ECO:0000256" key="1">
    <source>
        <dbReference type="SAM" id="MobiDB-lite"/>
    </source>
</evidence>
<reference evidence="3 4" key="1">
    <citation type="journal article" date="2009" name="Nat. Genet.">
        <title>The genome of the cucumber, Cucumis sativus L.</title>
        <authorList>
            <person name="Huang S."/>
            <person name="Li R."/>
            <person name="Zhang Z."/>
            <person name="Li L."/>
            <person name="Gu X."/>
            <person name="Fan W."/>
            <person name="Lucas W.J."/>
            <person name="Wang X."/>
            <person name="Xie B."/>
            <person name="Ni P."/>
            <person name="Ren Y."/>
            <person name="Zhu H."/>
            <person name="Li J."/>
            <person name="Lin K."/>
            <person name="Jin W."/>
            <person name="Fei Z."/>
            <person name="Li G."/>
            <person name="Staub J."/>
            <person name="Kilian A."/>
            <person name="van der Vossen E.A."/>
            <person name="Wu Y."/>
            <person name="Guo J."/>
            <person name="He J."/>
            <person name="Jia Z."/>
            <person name="Ren Y."/>
            <person name="Tian G."/>
            <person name="Lu Y."/>
            <person name="Ruan J."/>
            <person name="Qian W."/>
            <person name="Wang M."/>
            <person name="Huang Q."/>
            <person name="Li B."/>
            <person name="Xuan Z."/>
            <person name="Cao J."/>
            <person name="Asan"/>
            <person name="Wu Z."/>
            <person name="Zhang J."/>
            <person name="Cai Q."/>
            <person name="Bai Y."/>
            <person name="Zhao B."/>
            <person name="Han Y."/>
            <person name="Li Y."/>
            <person name="Li X."/>
            <person name="Wang S."/>
            <person name="Shi Q."/>
            <person name="Liu S."/>
            <person name="Cho W.K."/>
            <person name="Kim J.Y."/>
            <person name="Xu Y."/>
            <person name="Heller-Uszynska K."/>
            <person name="Miao H."/>
            <person name="Cheng Z."/>
            <person name="Zhang S."/>
            <person name="Wu J."/>
            <person name="Yang Y."/>
            <person name="Kang H."/>
            <person name="Li M."/>
            <person name="Liang H."/>
            <person name="Ren X."/>
            <person name="Shi Z."/>
            <person name="Wen M."/>
            <person name="Jian M."/>
            <person name="Yang H."/>
            <person name="Zhang G."/>
            <person name="Yang Z."/>
            <person name="Chen R."/>
            <person name="Liu S."/>
            <person name="Li J."/>
            <person name="Ma L."/>
            <person name="Liu H."/>
            <person name="Zhou Y."/>
            <person name="Zhao J."/>
            <person name="Fang X."/>
            <person name="Li G."/>
            <person name="Fang L."/>
            <person name="Li Y."/>
            <person name="Liu D."/>
            <person name="Zheng H."/>
            <person name="Zhang Y."/>
            <person name="Qin N."/>
            <person name="Li Z."/>
            <person name="Yang G."/>
            <person name="Yang S."/>
            <person name="Bolund L."/>
            <person name="Kristiansen K."/>
            <person name="Zheng H."/>
            <person name="Li S."/>
            <person name="Zhang X."/>
            <person name="Yang H."/>
            <person name="Wang J."/>
            <person name="Sun R."/>
            <person name="Zhang B."/>
            <person name="Jiang S."/>
            <person name="Wang J."/>
            <person name="Du Y."/>
            <person name="Li S."/>
        </authorList>
    </citation>
    <scope>NUCLEOTIDE SEQUENCE [LARGE SCALE GENOMIC DNA]</scope>
    <source>
        <strain evidence="4">cv. 9930</strain>
    </source>
</reference>
<evidence type="ECO:0000256" key="2">
    <source>
        <dbReference type="SAM" id="Phobius"/>
    </source>
</evidence>
<feature type="transmembrane region" description="Helical" evidence="2">
    <location>
        <begin position="37"/>
        <end position="53"/>
    </location>
</feature>
<gene>
    <name evidence="3" type="ORF">Csa_3G074480</name>
</gene>